<evidence type="ECO:0000313" key="2">
    <source>
        <dbReference type="EMBL" id="MDX8335190.1"/>
    </source>
</evidence>
<keyword evidence="1" id="KW-0732">Signal</keyword>
<dbReference type="EMBL" id="JAVIKH010000001">
    <property type="protein sequence ID" value="MDX8335190.1"/>
    <property type="molecule type" value="Genomic_DNA"/>
</dbReference>
<keyword evidence="3" id="KW-1185">Reference proteome</keyword>
<protein>
    <submittedName>
        <fullName evidence="2">Uncharacterized protein</fullName>
    </submittedName>
</protein>
<reference evidence="3" key="1">
    <citation type="submission" date="2023-07" db="EMBL/GenBank/DDBJ databases">
        <authorList>
            <person name="Colorado M.A."/>
            <person name="Villamil L.M."/>
            <person name="Melo J.F."/>
            <person name="Rodriguez J.A."/>
            <person name="Ruiz R.Y."/>
        </authorList>
    </citation>
    <scope>NUCLEOTIDE SEQUENCE [LARGE SCALE GENOMIC DNA]</scope>
    <source>
        <strain evidence="3">C33</strain>
    </source>
</reference>
<dbReference type="RefSeq" id="WP_320312599.1">
    <property type="nucleotide sequence ID" value="NZ_JAVIKH010000001.1"/>
</dbReference>
<evidence type="ECO:0000313" key="3">
    <source>
        <dbReference type="Proteomes" id="UP001279681"/>
    </source>
</evidence>
<feature type="chain" id="PRO_5046629777" evidence="1">
    <location>
        <begin position="19"/>
        <end position="131"/>
    </location>
</feature>
<name>A0ABU4W6N3_9FUSO</name>
<gene>
    <name evidence="2" type="ORF">RFV38_01560</name>
</gene>
<comment type="caution">
    <text evidence="2">The sequence shown here is derived from an EMBL/GenBank/DDBJ whole genome shotgun (WGS) entry which is preliminary data.</text>
</comment>
<evidence type="ECO:0000256" key="1">
    <source>
        <dbReference type="SAM" id="SignalP"/>
    </source>
</evidence>
<dbReference type="Proteomes" id="UP001279681">
    <property type="component" value="Unassembled WGS sequence"/>
</dbReference>
<feature type="signal peptide" evidence="1">
    <location>
        <begin position="1"/>
        <end position="18"/>
    </location>
</feature>
<organism evidence="2 3">
    <name type="scientific">Candidatus Cetobacterium colombiensis</name>
    <dbReference type="NCBI Taxonomy" id="3073100"/>
    <lineage>
        <taxon>Bacteria</taxon>
        <taxon>Fusobacteriati</taxon>
        <taxon>Fusobacteriota</taxon>
        <taxon>Fusobacteriia</taxon>
        <taxon>Fusobacteriales</taxon>
        <taxon>Fusobacteriaceae</taxon>
        <taxon>Cetobacterium</taxon>
    </lineage>
</organism>
<sequence length="131" mass="14919">MKKATLSLLLLFSSLSYASWWGGLDGGTRAAIVTGSALILGSQYNQSEYRHQQDLRRLDTQIRRGYERQAVIENANRKYGNMQMSPNFYNNPRPINRGYNNGNRSGARVIYSDQRSQILEMADGTRIILNQ</sequence>
<proteinExistence type="predicted"/>
<accession>A0ABU4W6N3</accession>